<feature type="transmembrane region" description="Helical" evidence="1">
    <location>
        <begin position="68"/>
        <end position="90"/>
    </location>
</feature>
<dbReference type="RefSeq" id="WP_366191684.1">
    <property type="nucleotide sequence ID" value="NZ_JBFBVU010000003.1"/>
</dbReference>
<reference evidence="2 3" key="1">
    <citation type="submission" date="2024-07" db="EMBL/GenBank/DDBJ databases">
        <authorList>
            <person name="Kang M."/>
        </authorList>
    </citation>
    <scope>NUCLEOTIDE SEQUENCE [LARGE SCALE GENOMIC DNA]</scope>
    <source>
        <strain evidence="2 3">DFM31</strain>
    </source>
</reference>
<gene>
    <name evidence="2" type="ORF">AB0T83_03730</name>
</gene>
<dbReference type="Pfam" id="PF04657">
    <property type="entry name" value="DMT_YdcZ"/>
    <property type="match status" value="1"/>
</dbReference>
<dbReference type="InterPro" id="IPR006750">
    <property type="entry name" value="YdcZ"/>
</dbReference>
<feature type="transmembrane region" description="Helical" evidence="1">
    <location>
        <begin position="96"/>
        <end position="116"/>
    </location>
</feature>
<accession>A0ABV3L2X8</accession>
<keyword evidence="1" id="KW-0472">Membrane</keyword>
<comment type="caution">
    <text evidence="2">The sequence shown here is derived from an EMBL/GenBank/DDBJ whole genome shotgun (WGS) entry which is preliminary data.</text>
</comment>
<protein>
    <submittedName>
        <fullName evidence="2">DMT family transporter</fullName>
    </submittedName>
</protein>
<sequence>MTIATVALALVLGAIVSIYFPMIARSAQILGSGPLANVPFFAIAFVSSVAIALATGSRAADFQKVGTVPLWLLSAGIMSAGMILGSSYLIPRMGLGVFFVLLVSGQVLAGMVFGQLGLFGMAQSPLNLSKLLGAAMVIGGVTLVTLK</sequence>
<feature type="transmembrane region" description="Helical" evidence="1">
    <location>
        <begin position="128"/>
        <end position="146"/>
    </location>
</feature>
<keyword evidence="1" id="KW-1133">Transmembrane helix</keyword>
<evidence type="ECO:0000313" key="3">
    <source>
        <dbReference type="Proteomes" id="UP001553161"/>
    </source>
</evidence>
<feature type="transmembrane region" description="Helical" evidence="1">
    <location>
        <begin position="36"/>
        <end position="56"/>
    </location>
</feature>
<name>A0ABV3L2X8_9RHOB</name>
<dbReference type="PANTHER" id="PTHR34821">
    <property type="entry name" value="INNER MEMBRANE PROTEIN YDCZ"/>
    <property type="match status" value="1"/>
</dbReference>
<keyword evidence="1" id="KW-0812">Transmembrane</keyword>
<proteinExistence type="predicted"/>
<evidence type="ECO:0000256" key="1">
    <source>
        <dbReference type="SAM" id="Phobius"/>
    </source>
</evidence>
<keyword evidence="3" id="KW-1185">Reference proteome</keyword>
<dbReference type="Proteomes" id="UP001553161">
    <property type="component" value="Unassembled WGS sequence"/>
</dbReference>
<dbReference type="EMBL" id="JBFBVU010000003">
    <property type="protein sequence ID" value="MEV8465890.1"/>
    <property type="molecule type" value="Genomic_DNA"/>
</dbReference>
<dbReference type="PANTHER" id="PTHR34821:SF2">
    <property type="entry name" value="INNER MEMBRANE PROTEIN YDCZ"/>
    <property type="match status" value="1"/>
</dbReference>
<evidence type="ECO:0000313" key="2">
    <source>
        <dbReference type="EMBL" id="MEV8465890.1"/>
    </source>
</evidence>
<organism evidence="2 3">
    <name type="scientific">Meridianimarinicoccus marinus</name>
    <dbReference type="NCBI Taxonomy" id="3231483"/>
    <lineage>
        <taxon>Bacteria</taxon>
        <taxon>Pseudomonadati</taxon>
        <taxon>Pseudomonadota</taxon>
        <taxon>Alphaproteobacteria</taxon>
        <taxon>Rhodobacterales</taxon>
        <taxon>Paracoccaceae</taxon>
        <taxon>Meridianimarinicoccus</taxon>
    </lineage>
</organism>